<accession>A7VR80</accession>
<comment type="caution">
    <text evidence="1">The sequence shown here is derived from an EMBL/GenBank/DDBJ whole genome shotgun (WGS) entry which is preliminary data.</text>
</comment>
<dbReference type="EMBL" id="ABCB02000016">
    <property type="protein sequence ID" value="EDO62202.1"/>
    <property type="molecule type" value="Genomic_DNA"/>
</dbReference>
<dbReference type="AlphaFoldDB" id="A7VR80"/>
<organism evidence="1 2">
    <name type="scientific">[Clostridium] leptum DSM 753</name>
    <dbReference type="NCBI Taxonomy" id="428125"/>
    <lineage>
        <taxon>Bacteria</taxon>
        <taxon>Bacillati</taxon>
        <taxon>Bacillota</taxon>
        <taxon>Clostridia</taxon>
        <taxon>Eubacteriales</taxon>
        <taxon>Oscillospiraceae</taxon>
        <taxon>Oscillospiraceae incertae sedis</taxon>
    </lineage>
</organism>
<dbReference type="Proteomes" id="UP000003490">
    <property type="component" value="Unassembled WGS sequence"/>
</dbReference>
<gene>
    <name evidence="1" type="ORF">CLOLEP_01063</name>
</gene>
<proteinExistence type="predicted"/>
<evidence type="ECO:0000313" key="2">
    <source>
        <dbReference type="Proteomes" id="UP000003490"/>
    </source>
</evidence>
<dbReference type="HOGENOM" id="CLU_3307391_0_0_9"/>
<sequence length="39" mass="4454">MSRKRLLQGEINMAACPDLRLTDSLFFTTMEAKGMKGEY</sequence>
<name>A7VR80_9FIRM</name>
<reference evidence="1 2" key="2">
    <citation type="submission" date="2007-08" db="EMBL/GenBank/DDBJ databases">
        <authorList>
            <person name="Fulton L."/>
            <person name="Clifton S."/>
            <person name="Fulton B."/>
            <person name="Xu J."/>
            <person name="Minx P."/>
            <person name="Pepin K.H."/>
            <person name="Johnson M."/>
            <person name="Thiruvilangam P."/>
            <person name="Bhonagiri V."/>
            <person name="Nash W.E."/>
            <person name="Wang C."/>
            <person name="Mardis E.R."/>
            <person name="Wilson R.K."/>
        </authorList>
    </citation>
    <scope>NUCLEOTIDE SEQUENCE [LARGE SCALE GENOMIC DNA]</scope>
    <source>
        <strain evidence="1 2">DSM 753</strain>
    </source>
</reference>
<protein>
    <submittedName>
        <fullName evidence="1">Uncharacterized protein</fullName>
    </submittedName>
</protein>
<reference evidence="1 2" key="1">
    <citation type="submission" date="2007-08" db="EMBL/GenBank/DDBJ databases">
        <title>Draft genome sequence of Clostridium leptum (DSM 753).</title>
        <authorList>
            <person name="Sudarsanam P."/>
            <person name="Ley R."/>
            <person name="Guruge J."/>
            <person name="Turnbaugh P.J."/>
            <person name="Mahowald M."/>
            <person name="Liep D."/>
            <person name="Gordon J."/>
        </authorList>
    </citation>
    <scope>NUCLEOTIDE SEQUENCE [LARGE SCALE GENOMIC DNA]</scope>
    <source>
        <strain evidence="1 2">DSM 753</strain>
    </source>
</reference>
<evidence type="ECO:0000313" key="1">
    <source>
        <dbReference type="EMBL" id="EDO62202.1"/>
    </source>
</evidence>